<feature type="compositionally biased region" description="Polar residues" evidence="1">
    <location>
        <begin position="1"/>
        <end position="10"/>
    </location>
</feature>
<accession>A0A166V4M1</accession>
<protein>
    <submittedName>
        <fullName evidence="2">Uncharacterized protein</fullName>
    </submittedName>
</protein>
<gene>
    <name evidence="2" type="ORF">FIBSPDRAFT_723055</name>
</gene>
<dbReference type="AlphaFoldDB" id="A0A166V4M1"/>
<proteinExistence type="predicted"/>
<evidence type="ECO:0000256" key="1">
    <source>
        <dbReference type="SAM" id="MobiDB-lite"/>
    </source>
</evidence>
<sequence>MNSSIPQISISLAPAEELPEEPRSPFSPSSWAVIPDEEGFRPQHLSPMSAGSPSFPKVLSPLRPADVPVKGAGLERQRFEALLKASKERSSATGARKAADLRKEIALKAHKSKHVDRRALFLSKLQAPPSASAVLTPITPPESPAIFHYTLPSPGLNSPLSLFDAVNGTSDATGIQPWTEEIDFRKMAPEKQAPPRPRNKALPSLDEITGYLSSHGHMPQPPQAETPRARPTARLPAFLTPSLARAEAEAPPRRLRADVGRLRVPVRALTISAPKPLIRADAPTPVVRIPSIPSIAVTAPSSPAAPDGSRMHTAKRMLSTLQRRTVTQPPAGDEVKEWRRRSAPAELQQGRARAGFMHPVLAMPGGF</sequence>
<keyword evidence="3" id="KW-1185">Reference proteome</keyword>
<dbReference type="EMBL" id="KV417486">
    <property type="protein sequence ID" value="KZP32346.1"/>
    <property type="molecule type" value="Genomic_DNA"/>
</dbReference>
<feature type="region of interest" description="Disordered" evidence="1">
    <location>
        <begin position="1"/>
        <end position="59"/>
    </location>
</feature>
<dbReference type="OrthoDB" id="3250108at2759"/>
<feature type="region of interest" description="Disordered" evidence="1">
    <location>
        <begin position="325"/>
        <end position="351"/>
    </location>
</feature>
<name>A0A166V4M1_9AGAM</name>
<organism evidence="2 3">
    <name type="scientific">Athelia psychrophila</name>
    <dbReference type="NCBI Taxonomy" id="1759441"/>
    <lineage>
        <taxon>Eukaryota</taxon>
        <taxon>Fungi</taxon>
        <taxon>Dikarya</taxon>
        <taxon>Basidiomycota</taxon>
        <taxon>Agaricomycotina</taxon>
        <taxon>Agaricomycetes</taxon>
        <taxon>Agaricomycetidae</taxon>
        <taxon>Atheliales</taxon>
        <taxon>Atheliaceae</taxon>
        <taxon>Athelia</taxon>
    </lineage>
</organism>
<dbReference type="Proteomes" id="UP000076532">
    <property type="component" value="Unassembled WGS sequence"/>
</dbReference>
<reference evidence="2 3" key="1">
    <citation type="journal article" date="2016" name="Mol. Biol. Evol.">
        <title>Comparative Genomics of Early-Diverging Mushroom-Forming Fungi Provides Insights into the Origins of Lignocellulose Decay Capabilities.</title>
        <authorList>
            <person name="Nagy L.G."/>
            <person name="Riley R."/>
            <person name="Tritt A."/>
            <person name="Adam C."/>
            <person name="Daum C."/>
            <person name="Floudas D."/>
            <person name="Sun H."/>
            <person name="Yadav J.S."/>
            <person name="Pangilinan J."/>
            <person name="Larsson K.H."/>
            <person name="Matsuura K."/>
            <person name="Barry K."/>
            <person name="Labutti K."/>
            <person name="Kuo R."/>
            <person name="Ohm R.A."/>
            <person name="Bhattacharya S.S."/>
            <person name="Shirouzu T."/>
            <person name="Yoshinaga Y."/>
            <person name="Martin F.M."/>
            <person name="Grigoriev I.V."/>
            <person name="Hibbett D.S."/>
        </authorList>
    </citation>
    <scope>NUCLEOTIDE SEQUENCE [LARGE SCALE GENOMIC DNA]</scope>
    <source>
        <strain evidence="2 3">CBS 109695</strain>
    </source>
</reference>
<evidence type="ECO:0000313" key="3">
    <source>
        <dbReference type="Proteomes" id="UP000076532"/>
    </source>
</evidence>
<evidence type="ECO:0000313" key="2">
    <source>
        <dbReference type="EMBL" id="KZP32346.1"/>
    </source>
</evidence>